<dbReference type="Pfam" id="PF08379">
    <property type="entry name" value="Bact_transglu_N"/>
    <property type="match status" value="1"/>
</dbReference>
<dbReference type="EMBL" id="JAZDRP010000002">
    <property type="protein sequence ID" value="MEE2525539.1"/>
    <property type="molecule type" value="Genomic_DNA"/>
</dbReference>
<dbReference type="SMART" id="SM00460">
    <property type="entry name" value="TGc"/>
    <property type="match status" value="1"/>
</dbReference>
<dbReference type="InterPro" id="IPR013589">
    <property type="entry name" value="Bac_transglu_N"/>
</dbReference>
<accession>A0ABU7LQB6</accession>
<comment type="caution">
    <text evidence="2">The sequence shown here is derived from an EMBL/GenBank/DDBJ whole genome shotgun (WGS) entry which is preliminary data.</text>
</comment>
<dbReference type="Proteomes" id="UP001354971">
    <property type="component" value="Unassembled WGS sequence"/>
</dbReference>
<dbReference type="RefSeq" id="WP_330198201.1">
    <property type="nucleotide sequence ID" value="NZ_JAZDRP010000002.1"/>
</dbReference>
<protein>
    <submittedName>
        <fullName evidence="2">Transglutaminase family protein</fullName>
    </submittedName>
</protein>
<gene>
    <name evidence="2" type="ORF">V0U79_04115</name>
</gene>
<dbReference type="InterPro" id="IPR002931">
    <property type="entry name" value="Transglutaminase-like"/>
</dbReference>
<evidence type="ECO:0000313" key="2">
    <source>
        <dbReference type="EMBL" id="MEE2525539.1"/>
    </source>
</evidence>
<reference evidence="2 3" key="1">
    <citation type="submission" date="2024-01" db="EMBL/GenBank/DDBJ databases">
        <title>Hyphobacterium bacterium isolated from marine sediment.</title>
        <authorList>
            <person name="Zhao S."/>
        </authorList>
    </citation>
    <scope>NUCLEOTIDE SEQUENCE [LARGE SCALE GENOMIC DNA]</scope>
    <source>
        <strain evidence="3">HN65</strain>
    </source>
</reference>
<dbReference type="PANTHER" id="PTHR33490">
    <property type="entry name" value="BLR5614 PROTEIN-RELATED"/>
    <property type="match status" value="1"/>
</dbReference>
<feature type="domain" description="Transglutaminase-like" evidence="1">
    <location>
        <begin position="159"/>
        <end position="223"/>
    </location>
</feature>
<keyword evidence="3" id="KW-1185">Reference proteome</keyword>
<dbReference type="Pfam" id="PF01841">
    <property type="entry name" value="Transglut_core"/>
    <property type="match status" value="1"/>
</dbReference>
<dbReference type="InterPro" id="IPR038765">
    <property type="entry name" value="Papain-like_cys_pep_sf"/>
</dbReference>
<evidence type="ECO:0000259" key="1">
    <source>
        <dbReference type="SMART" id="SM00460"/>
    </source>
</evidence>
<dbReference type="PANTHER" id="PTHR33490:SF6">
    <property type="entry name" value="SLL1049 PROTEIN"/>
    <property type="match status" value="1"/>
</dbReference>
<dbReference type="SUPFAM" id="SSF54001">
    <property type="entry name" value="Cysteine proteinases"/>
    <property type="match status" value="1"/>
</dbReference>
<evidence type="ECO:0000313" key="3">
    <source>
        <dbReference type="Proteomes" id="UP001354971"/>
    </source>
</evidence>
<proteinExistence type="predicted"/>
<dbReference type="Gene3D" id="3.10.620.30">
    <property type="match status" value="1"/>
</dbReference>
<name>A0ABU7LQB6_9PROT</name>
<organism evidence="2 3">
    <name type="scientific">Hyphobacterium lacteum</name>
    <dbReference type="NCBI Taxonomy" id="3116575"/>
    <lineage>
        <taxon>Bacteria</taxon>
        <taxon>Pseudomonadati</taxon>
        <taxon>Pseudomonadota</taxon>
        <taxon>Alphaproteobacteria</taxon>
        <taxon>Maricaulales</taxon>
        <taxon>Maricaulaceae</taxon>
        <taxon>Hyphobacterium</taxon>
    </lineage>
</organism>
<sequence>MRLKITHTTRYEYRQDVPYGLQQLRLIPVSGPAQTVVNWSLDLGLAEQQAAFRDHIGNEVRLVSIGEGTRVVEIISHGEVDTHDTAGVIGAHNGAAPLWYFERQTDLTRPGPAVGKLLKAWRPPGDDPVAKLHSLITHIGDSIAYETDTSHSETTAESAALAGTGVCQDHTHILIGMARAMGLPARYVSGYLMMDDRTHQDASHAWAEVYVEGLGWVGFDVSNRISPDERYVRIASGLDYREAAPISGFVFGGGKESMIVTLQVQQ</sequence>